<proteinExistence type="predicted"/>
<dbReference type="OrthoDB" id="3132747at2759"/>
<dbReference type="GeneID" id="18933713"/>
<feature type="compositionally biased region" description="Polar residues" evidence="1">
    <location>
        <begin position="365"/>
        <end position="376"/>
    </location>
</feature>
<dbReference type="Proteomes" id="UP000001072">
    <property type="component" value="Unassembled WGS sequence"/>
</dbReference>
<dbReference type="EMBL" id="GL883101">
    <property type="protein sequence ID" value="EGG08246.1"/>
    <property type="molecule type" value="Genomic_DNA"/>
</dbReference>
<evidence type="ECO:0000313" key="3">
    <source>
        <dbReference type="EMBL" id="EGG08246.1"/>
    </source>
</evidence>
<evidence type="ECO:0000256" key="1">
    <source>
        <dbReference type="SAM" id="MobiDB-lite"/>
    </source>
</evidence>
<sequence length="687" mass="77551">MTTDLAPGWTTHKRSTFDSRKGYYFDIPSGTLVEIATNLVMHLNVNRDSNAKGDDPHLPGVTYLSDLASVIDSKRQTGYTDDDPFASPKSYAHVPHEYLAPDGFPRTDCWLNPSCRFAVLTNTDQNAGKGAVVRRALDEYRKQGVEGVPANPPLQTAKIRRRQGPRHAKPGRKIMAAKATDQSATSANRLNKTYDCHRYRLNDPLLPYEDYDRTMDIIFNCYKIVTHGKGQFVDRDSHELLFTYSFEDLEAMTPEKRQEHQDDVSTVLMSTKLFKRLPTPKPLAPPIFSSSPLLINPIPANRTNLRLPDDTNLPSSPLSSLPPSDADMDRDNTSLQMPDDPDPPSSPLTSLPPSDAEVNEDDLNHAQNSFLNNVTTIPRKRKRSDRHNGVISKKLPVEEKFRYAGLNRTKRKRTITKPTITKKVTFGKIAPTLKKQKRNITTNGALIHGRMYCFGQTVGYSRNILLGPYRPNKASSRSLYRTFLDKLAGFGARLGGRFKDFCDVGFQVARQQLNTLRAPPMTATSKFQPSGPHDFASNFAFTLGNFYNKPHTDNDKGKVYCIWYPIDSLSGKIVTECEGFELEGGWFIFPEYRVAFKFGGKFAVQIAWNGKSTFHHTLPSHEKIALNKQGKKVHYTRLGCSSQITYKMARASVKIGTDKQYNHTSNCERKLMDAEDILEMPDRNWKE</sequence>
<evidence type="ECO:0000259" key="2">
    <source>
        <dbReference type="Pfam" id="PF20515"/>
    </source>
</evidence>
<dbReference type="RefSeq" id="XP_007408444.1">
    <property type="nucleotide sequence ID" value="XM_007408382.1"/>
</dbReference>
<feature type="domain" description="Tet-like 2OG-Fe(II) oxygenase" evidence="2">
    <location>
        <begin position="435"/>
        <end position="620"/>
    </location>
</feature>
<feature type="compositionally biased region" description="Low complexity" evidence="1">
    <location>
        <begin position="310"/>
        <end position="325"/>
    </location>
</feature>
<dbReference type="HOGENOM" id="CLU_026867_0_0_1"/>
<dbReference type="AlphaFoldDB" id="F4RHD3"/>
<evidence type="ECO:0000313" key="4">
    <source>
        <dbReference type="Proteomes" id="UP000001072"/>
    </source>
</evidence>
<name>F4RHD3_MELLP</name>
<feature type="region of interest" description="Disordered" evidence="1">
    <location>
        <begin position="305"/>
        <end position="387"/>
    </location>
</feature>
<organism evidence="4">
    <name type="scientific">Melampsora larici-populina (strain 98AG31 / pathotype 3-4-7)</name>
    <name type="common">Poplar leaf rust fungus</name>
    <dbReference type="NCBI Taxonomy" id="747676"/>
    <lineage>
        <taxon>Eukaryota</taxon>
        <taxon>Fungi</taxon>
        <taxon>Dikarya</taxon>
        <taxon>Basidiomycota</taxon>
        <taxon>Pucciniomycotina</taxon>
        <taxon>Pucciniomycetes</taxon>
        <taxon>Pucciniales</taxon>
        <taxon>Melampsoraceae</taxon>
        <taxon>Melampsora</taxon>
    </lineage>
</organism>
<protein>
    <recommendedName>
        <fullName evidence="2">Tet-like 2OG-Fe(II) oxygenase domain-containing protein</fullName>
    </recommendedName>
</protein>
<dbReference type="InterPro" id="IPR046798">
    <property type="entry name" value="2OG-FeII_Oxy_6"/>
</dbReference>
<dbReference type="Pfam" id="PF20515">
    <property type="entry name" value="2OG-FeII_Oxy_6"/>
    <property type="match status" value="1"/>
</dbReference>
<dbReference type="KEGG" id="mlr:MELLADRAFT_85070"/>
<dbReference type="InParanoid" id="F4RHD3"/>
<reference evidence="4" key="1">
    <citation type="journal article" date="2011" name="Proc. Natl. Acad. Sci. U.S.A.">
        <title>Obligate biotrophy features unraveled by the genomic analysis of rust fungi.</title>
        <authorList>
            <person name="Duplessis S."/>
            <person name="Cuomo C.A."/>
            <person name="Lin Y.-C."/>
            <person name="Aerts A."/>
            <person name="Tisserant E."/>
            <person name="Veneault-Fourrey C."/>
            <person name="Joly D.L."/>
            <person name="Hacquard S."/>
            <person name="Amselem J."/>
            <person name="Cantarel B.L."/>
            <person name="Chiu R."/>
            <person name="Coutinho P.M."/>
            <person name="Feau N."/>
            <person name="Field M."/>
            <person name="Frey P."/>
            <person name="Gelhaye E."/>
            <person name="Goldberg J."/>
            <person name="Grabherr M.G."/>
            <person name="Kodira C.D."/>
            <person name="Kohler A."/>
            <person name="Kuees U."/>
            <person name="Lindquist E.A."/>
            <person name="Lucas S.M."/>
            <person name="Mago R."/>
            <person name="Mauceli E."/>
            <person name="Morin E."/>
            <person name="Murat C."/>
            <person name="Pangilinan J.L."/>
            <person name="Park R."/>
            <person name="Pearson M."/>
            <person name="Quesneville H."/>
            <person name="Rouhier N."/>
            <person name="Sakthikumar S."/>
            <person name="Salamov A.A."/>
            <person name="Schmutz J."/>
            <person name="Selles B."/>
            <person name="Shapiro H."/>
            <person name="Tanguay P."/>
            <person name="Tuskan G.A."/>
            <person name="Henrissat B."/>
            <person name="Van de Peer Y."/>
            <person name="Rouze P."/>
            <person name="Ellis J.G."/>
            <person name="Dodds P.N."/>
            <person name="Schein J.E."/>
            <person name="Zhong S."/>
            <person name="Hamelin R.C."/>
            <person name="Grigoriev I.V."/>
            <person name="Szabo L.J."/>
            <person name="Martin F."/>
        </authorList>
    </citation>
    <scope>NUCLEOTIDE SEQUENCE [LARGE SCALE GENOMIC DNA]</scope>
    <source>
        <strain evidence="4">98AG31 / pathotype 3-4-7</strain>
    </source>
</reference>
<gene>
    <name evidence="3" type="ORF">MELLADRAFT_85070</name>
</gene>
<accession>F4RHD3</accession>
<keyword evidence="4" id="KW-1185">Reference proteome</keyword>
<dbReference type="VEuPathDB" id="FungiDB:MELLADRAFT_85070"/>